<feature type="compositionally biased region" description="Basic and acidic residues" evidence="1">
    <location>
        <begin position="165"/>
        <end position="180"/>
    </location>
</feature>
<proteinExistence type="predicted"/>
<evidence type="ECO:0000259" key="2">
    <source>
        <dbReference type="Pfam" id="PF05699"/>
    </source>
</evidence>
<dbReference type="EMBL" id="JADFTS010000007">
    <property type="protein sequence ID" value="KAF9598903.1"/>
    <property type="molecule type" value="Genomic_DNA"/>
</dbReference>
<dbReference type="InterPro" id="IPR012337">
    <property type="entry name" value="RNaseH-like_sf"/>
</dbReference>
<dbReference type="AlphaFoldDB" id="A0A835HL72"/>
<dbReference type="OrthoDB" id="1930460at2759"/>
<dbReference type="Pfam" id="PF05699">
    <property type="entry name" value="Dimer_Tnp_hAT"/>
    <property type="match status" value="1"/>
</dbReference>
<comment type="caution">
    <text evidence="3">The sequence shown here is derived from an EMBL/GenBank/DDBJ whole genome shotgun (WGS) entry which is preliminary data.</text>
</comment>
<dbReference type="GO" id="GO:0046983">
    <property type="term" value="F:protein dimerization activity"/>
    <property type="evidence" value="ECO:0007669"/>
    <property type="project" value="InterPro"/>
</dbReference>
<evidence type="ECO:0000313" key="3">
    <source>
        <dbReference type="EMBL" id="KAF9598903.1"/>
    </source>
</evidence>
<protein>
    <recommendedName>
        <fullName evidence="2">HAT C-terminal dimerisation domain-containing protein</fullName>
    </recommendedName>
</protein>
<feature type="compositionally biased region" description="Acidic residues" evidence="1">
    <location>
        <begin position="181"/>
        <end position="219"/>
    </location>
</feature>
<feature type="domain" description="HAT C-terminal dimerisation" evidence="2">
    <location>
        <begin position="67"/>
        <end position="125"/>
    </location>
</feature>
<dbReference type="InterPro" id="IPR008906">
    <property type="entry name" value="HATC_C_dom"/>
</dbReference>
<feature type="region of interest" description="Disordered" evidence="1">
    <location>
        <begin position="316"/>
        <end position="355"/>
    </location>
</feature>
<dbReference type="Proteomes" id="UP000631114">
    <property type="component" value="Unassembled WGS sequence"/>
</dbReference>
<sequence length="355" mass="40518">MLSNFITPSTIIYGNDLGLKDEFCNVMQVVIRKLLPDGNDQADVVNELKNFREAKGDFSTPAALSGSYGTSTPKLRKLAIRILSQTTSSSGCERNWSTFGLIHSKRRNRLRHARLEKLVFVHYNLRLRVKHMKNMCASELALIDLAAIFDEEVVGKEDPLYEWVKDIGEPTMDGVEKGGGDEEDDITKEGVVESEDDEKTDTDDDDGNAEEDEEKEEEQEQGKEEKEEEEEEEEEQQGEEEEEDLKERVIEHEKQIMSSRDEIEKLKEKLKEQQERDMSDEVELQPNEVTYEVYPPKEVQQGHPDEVMDAIHPAKVQQGHSDEVTTEVTDEVHPPKEVQQGHPDEVTDAVHLAEV</sequence>
<keyword evidence="4" id="KW-1185">Reference proteome</keyword>
<organism evidence="3 4">
    <name type="scientific">Coptis chinensis</name>
    <dbReference type="NCBI Taxonomy" id="261450"/>
    <lineage>
        <taxon>Eukaryota</taxon>
        <taxon>Viridiplantae</taxon>
        <taxon>Streptophyta</taxon>
        <taxon>Embryophyta</taxon>
        <taxon>Tracheophyta</taxon>
        <taxon>Spermatophyta</taxon>
        <taxon>Magnoliopsida</taxon>
        <taxon>Ranunculales</taxon>
        <taxon>Ranunculaceae</taxon>
        <taxon>Coptidoideae</taxon>
        <taxon>Coptis</taxon>
    </lineage>
</organism>
<feature type="compositionally biased region" description="Basic and acidic residues" evidence="1">
    <location>
        <begin position="245"/>
        <end position="279"/>
    </location>
</feature>
<accession>A0A835HL72</accession>
<gene>
    <name evidence="3" type="ORF">IFM89_032757</name>
</gene>
<dbReference type="SUPFAM" id="SSF53098">
    <property type="entry name" value="Ribonuclease H-like"/>
    <property type="match status" value="1"/>
</dbReference>
<feature type="region of interest" description="Disordered" evidence="1">
    <location>
        <begin position="165"/>
        <end position="288"/>
    </location>
</feature>
<feature type="compositionally biased region" description="Acidic residues" evidence="1">
    <location>
        <begin position="226"/>
        <end position="244"/>
    </location>
</feature>
<reference evidence="3 4" key="1">
    <citation type="submission" date="2020-10" db="EMBL/GenBank/DDBJ databases">
        <title>The Coptis chinensis genome and diversification of protoberbering-type alkaloids.</title>
        <authorList>
            <person name="Wang B."/>
            <person name="Shu S."/>
            <person name="Song C."/>
            <person name="Liu Y."/>
        </authorList>
    </citation>
    <scope>NUCLEOTIDE SEQUENCE [LARGE SCALE GENOMIC DNA]</scope>
    <source>
        <strain evidence="3">HL-2020</strain>
        <tissue evidence="3">Leaf</tissue>
    </source>
</reference>
<name>A0A835HL72_9MAGN</name>
<evidence type="ECO:0000313" key="4">
    <source>
        <dbReference type="Proteomes" id="UP000631114"/>
    </source>
</evidence>
<evidence type="ECO:0000256" key="1">
    <source>
        <dbReference type="SAM" id="MobiDB-lite"/>
    </source>
</evidence>